<dbReference type="Pfam" id="PF00352">
    <property type="entry name" value="TBP"/>
    <property type="match status" value="2"/>
</dbReference>
<evidence type="ECO:0000256" key="11">
    <source>
        <dbReference type="ARBA" id="ARBA00042691"/>
    </source>
</evidence>
<name>A0A6G0TF02_APHGL</name>
<dbReference type="InterPro" id="IPR000814">
    <property type="entry name" value="TBP"/>
</dbReference>
<sequence length="354" mass="37953">MDQMLPSPGFSIPSIGTPVHQPEEDQQIMQMPPLQPQGLSMSTSSLPTQQSINKIYQTNNMGYATPHSMMHSQTPVHQSMPSLTSISSSSSTIPALQTIQNPATPAPMTPMTPASADPGVVPQLQNIVSTVNLGCRLDLKTIALHARNAEFNPKRFAAVIMRIREPRTTALIFSSGKMVCTGAKSEEDSRLAARKYARIIQKLSFPAKFLDFKIQNMVGSCDVKFPIRLEGLVLTHGQFSSYEPELFPGLIYRMVKPRIVLLIFVSGKVVLTGAKENLKLLHSAPAAFTLVFIPGGGLGIIPIGGVFGPILGVTGLPVGGTIIPPGDTCGTIGFKFLPMLTADTSVCKSATDEV</sequence>
<evidence type="ECO:0000256" key="4">
    <source>
        <dbReference type="ARBA" id="ARBA00023125"/>
    </source>
</evidence>
<evidence type="ECO:0000256" key="10">
    <source>
        <dbReference type="ARBA" id="ARBA00042653"/>
    </source>
</evidence>
<dbReference type="GO" id="GO:0006352">
    <property type="term" value="P:DNA-templated transcription initiation"/>
    <property type="evidence" value="ECO:0007669"/>
    <property type="project" value="InterPro"/>
</dbReference>
<dbReference type="AlphaFoldDB" id="A0A6G0TF02"/>
<evidence type="ECO:0000256" key="1">
    <source>
        <dbReference type="ARBA" id="ARBA00004123"/>
    </source>
</evidence>
<dbReference type="OrthoDB" id="2127950at2759"/>
<feature type="region of interest" description="Disordered" evidence="12">
    <location>
        <begin position="1"/>
        <end position="25"/>
    </location>
</feature>
<dbReference type="EMBL" id="VYZN01000041">
    <property type="protein sequence ID" value="KAE9531421.1"/>
    <property type="molecule type" value="Genomic_DNA"/>
</dbReference>
<dbReference type="GO" id="GO:0005634">
    <property type="term" value="C:nucleus"/>
    <property type="evidence" value="ECO:0007669"/>
    <property type="project" value="UniProtKB-SubCell"/>
</dbReference>
<dbReference type="GO" id="GO:0000978">
    <property type="term" value="F:RNA polymerase II cis-regulatory region sequence-specific DNA binding"/>
    <property type="evidence" value="ECO:0007669"/>
    <property type="project" value="UniProtKB-ARBA"/>
</dbReference>
<keyword evidence="6" id="KW-0539">Nucleus</keyword>
<keyword evidence="4" id="KW-0238">DNA-binding</keyword>
<evidence type="ECO:0000256" key="12">
    <source>
        <dbReference type="SAM" id="MobiDB-lite"/>
    </source>
</evidence>
<dbReference type="SUPFAM" id="SSF55945">
    <property type="entry name" value="TATA-box binding protein-like"/>
    <property type="match status" value="2"/>
</dbReference>
<dbReference type="PANTHER" id="PTHR10126">
    <property type="entry name" value="TATA-BOX BINDING PROTEIN"/>
    <property type="match status" value="1"/>
</dbReference>
<dbReference type="InterPro" id="IPR033710">
    <property type="entry name" value="TBP_eukaryotic"/>
</dbReference>
<organism evidence="13 14">
    <name type="scientific">Aphis glycines</name>
    <name type="common">Soybean aphid</name>
    <dbReference type="NCBI Taxonomy" id="307491"/>
    <lineage>
        <taxon>Eukaryota</taxon>
        <taxon>Metazoa</taxon>
        <taxon>Ecdysozoa</taxon>
        <taxon>Arthropoda</taxon>
        <taxon>Hexapoda</taxon>
        <taxon>Insecta</taxon>
        <taxon>Pterygota</taxon>
        <taxon>Neoptera</taxon>
        <taxon>Paraneoptera</taxon>
        <taxon>Hemiptera</taxon>
        <taxon>Sternorrhyncha</taxon>
        <taxon>Aphidomorpha</taxon>
        <taxon>Aphidoidea</taxon>
        <taxon>Aphididae</taxon>
        <taxon>Aphidini</taxon>
        <taxon>Aphis</taxon>
        <taxon>Aphis</taxon>
    </lineage>
</organism>
<comment type="subcellular location">
    <subcellularLocation>
        <location evidence="1">Nucleus</location>
    </subcellularLocation>
</comment>
<evidence type="ECO:0000313" key="14">
    <source>
        <dbReference type="Proteomes" id="UP000475862"/>
    </source>
</evidence>
<evidence type="ECO:0000256" key="9">
    <source>
        <dbReference type="ARBA" id="ARBA00037612"/>
    </source>
</evidence>
<dbReference type="FunFam" id="3.30.310.10:FF:000001">
    <property type="entry name" value="TATA-box-binding protein 2"/>
    <property type="match status" value="1"/>
</dbReference>
<gene>
    <name evidence="13" type="ORF">AGLY_010627</name>
</gene>
<evidence type="ECO:0000256" key="8">
    <source>
        <dbReference type="ARBA" id="ARBA00033017"/>
    </source>
</evidence>
<evidence type="ECO:0000256" key="6">
    <source>
        <dbReference type="ARBA" id="ARBA00023242"/>
    </source>
</evidence>
<comment type="similarity">
    <text evidence="2">Belongs to the TBP family.</text>
</comment>
<evidence type="ECO:0000256" key="7">
    <source>
        <dbReference type="ARBA" id="ARBA00030739"/>
    </source>
</evidence>
<comment type="caution">
    <text evidence="13">The sequence shown here is derived from an EMBL/GenBank/DDBJ whole genome shotgun (WGS) entry which is preliminary data.</text>
</comment>
<dbReference type="CDD" id="cd04516">
    <property type="entry name" value="TBP_eukaryotes"/>
    <property type="match status" value="1"/>
</dbReference>
<protein>
    <recommendedName>
        <fullName evidence="3">TATA-box-binding protein</fullName>
    </recommendedName>
    <alternativeName>
        <fullName evidence="7">TATA sequence-binding protein</fullName>
    </alternativeName>
    <alternativeName>
        <fullName evidence="10">TATA-binding factor</fullName>
    </alternativeName>
    <alternativeName>
        <fullName evidence="8">TATA-box factor</fullName>
    </alternativeName>
    <alternativeName>
        <fullName evidence="11">Transcription initiation factor TFIID TBP subunit</fullName>
    </alternativeName>
</protein>
<dbReference type="Proteomes" id="UP000475862">
    <property type="component" value="Unassembled WGS sequence"/>
</dbReference>
<dbReference type="GO" id="GO:0001092">
    <property type="term" value="F:TFIIA-class transcription factor complex binding"/>
    <property type="evidence" value="ECO:0007669"/>
    <property type="project" value="UniProtKB-ARBA"/>
</dbReference>
<keyword evidence="5" id="KW-0804">Transcription</keyword>
<dbReference type="Gene3D" id="3.30.310.10">
    <property type="entry name" value="TATA-Binding Protein"/>
    <property type="match status" value="2"/>
</dbReference>
<reference evidence="13 14" key="1">
    <citation type="submission" date="2019-08" db="EMBL/GenBank/DDBJ databases">
        <title>The genome of the soybean aphid Biotype 1, its phylome, world population structure and adaptation to the North American continent.</title>
        <authorList>
            <person name="Giordano R."/>
            <person name="Donthu R.K."/>
            <person name="Hernandez A.G."/>
            <person name="Wright C.L."/>
            <person name="Zimin A.V."/>
        </authorList>
    </citation>
    <scope>NUCLEOTIDE SEQUENCE [LARGE SCALE GENOMIC DNA]</scope>
    <source>
        <tissue evidence="13">Whole aphids</tissue>
    </source>
</reference>
<accession>A0A6G0TF02</accession>
<evidence type="ECO:0000256" key="2">
    <source>
        <dbReference type="ARBA" id="ARBA00005560"/>
    </source>
</evidence>
<dbReference type="GO" id="GO:0000992">
    <property type="term" value="F:RNA polymerase III cis-regulatory region sequence-specific DNA binding"/>
    <property type="evidence" value="ECO:0007669"/>
    <property type="project" value="UniProtKB-ARBA"/>
</dbReference>
<comment type="function">
    <text evidence="9">General transcription factor that functions at the core of the DNA-binding multiprotein factor TFIID. Binding of TFIID to the TATA box is the initial transcriptional step of the pre-initiation complex (PIC), playing a role in the activation of eukaryotic genes transcribed by RNA polymerase II.</text>
</comment>
<evidence type="ECO:0000256" key="3">
    <source>
        <dbReference type="ARBA" id="ARBA00021962"/>
    </source>
</evidence>
<dbReference type="InterPro" id="IPR012295">
    <property type="entry name" value="TBP_dom_sf"/>
</dbReference>
<dbReference type="GO" id="GO:0042797">
    <property type="term" value="P:tRNA transcription by RNA polymerase III"/>
    <property type="evidence" value="ECO:0007669"/>
    <property type="project" value="UniProtKB-ARBA"/>
</dbReference>
<evidence type="ECO:0000256" key="5">
    <source>
        <dbReference type="ARBA" id="ARBA00023163"/>
    </source>
</evidence>
<dbReference type="FunFam" id="3.30.310.10:FF:000002">
    <property type="entry name" value="TATA-box-binding protein 2"/>
    <property type="match status" value="1"/>
</dbReference>
<keyword evidence="14" id="KW-1185">Reference proteome</keyword>
<evidence type="ECO:0000313" key="13">
    <source>
        <dbReference type="EMBL" id="KAE9531421.1"/>
    </source>
</evidence>
<dbReference type="PRINTS" id="PR00686">
    <property type="entry name" value="TIFACTORIID"/>
</dbReference>
<proteinExistence type="inferred from homology"/>
<dbReference type="HAMAP" id="MF_00408">
    <property type="entry name" value="TATA_bind_prot_arch"/>
    <property type="match status" value="1"/>
</dbReference>